<accession>A0A1I0FRB9</accession>
<dbReference type="GO" id="GO:0016740">
    <property type="term" value="F:transferase activity"/>
    <property type="evidence" value="ECO:0007669"/>
    <property type="project" value="UniProtKB-KW"/>
</dbReference>
<dbReference type="InterPro" id="IPR011004">
    <property type="entry name" value="Trimer_LpxA-like_sf"/>
</dbReference>
<gene>
    <name evidence="1" type="ORF">SAMN05216313_10979</name>
</gene>
<evidence type="ECO:0000313" key="1">
    <source>
        <dbReference type="EMBL" id="SET59886.1"/>
    </source>
</evidence>
<dbReference type="Proteomes" id="UP000198508">
    <property type="component" value="Unassembled WGS sequence"/>
</dbReference>
<name>A0A1I0FRB9_9FIRM</name>
<dbReference type="STRING" id="460384.SAMN05216313_10979"/>
<dbReference type="SUPFAM" id="SSF51161">
    <property type="entry name" value="Trimeric LpxA-like enzymes"/>
    <property type="match status" value="1"/>
</dbReference>
<evidence type="ECO:0000313" key="2">
    <source>
        <dbReference type="Proteomes" id="UP000198508"/>
    </source>
</evidence>
<dbReference type="InterPro" id="IPR001451">
    <property type="entry name" value="Hexapep"/>
</dbReference>
<proteinExistence type="predicted"/>
<dbReference type="EMBL" id="FOIM01000009">
    <property type="protein sequence ID" value="SET59886.1"/>
    <property type="molecule type" value="Genomic_DNA"/>
</dbReference>
<dbReference type="PANTHER" id="PTHR43300">
    <property type="entry name" value="ACETYLTRANSFERASE"/>
    <property type="match status" value="1"/>
</dbReference>
<protein>
    <submittedName>
        <fullName evidence="1">Transferase hexapeptide (Six repeat-containing protein)</fullName>
    </submittedName>
</protein>
<keyword evidence="1" id="KW-0808">Transferase</keyword>
<organism evidence="1 2">
    <name type="scientific">Enterocloster lavalensis</name>
    <dbReference type="NCBI Taxonomy" id="460384"/>
    <lineage>
        <taxon>Bacteria</taxon>
        <taxon>Bacillati</taxon>
        <taxon>Bacillota</taxon>
        <taxon>Clostridia</taxon>
        <taxon>Lachnospirales</taxon>
        <taxon>Lachnospiraceae</taxon>
        <taxon>Enterocloster</taxon>
    </lineage>
</organism>
<dbReference type="Pfam" id="PF00132">
    <property type="entry name" value="Hexapep"/>
    <property type="match status" value="1"/>
</dbReference>
<dbReference type="InterPro" id="IPR050179">
    <property type="entry name" value="Trans_hexapeptide_repeat"/>
</dbReference>
<reference evidence="2" key="1">
    <citation type="submission" date="2016-10" db="EMBL/GenBank/DDBJ databases">
        <authorList>
            <person name="Varghese N."/>
            <person name="Submissions S."/>
        </authorList>
    </citation>
    <scope>NUCLEOTIDE SEQUENCE [LARGE SCALE GENOMIC DNA]</scope>
    <source>
        <strain evidence="2">NLAE-zl-G277</strain>
    </source>
</reference>
<dbReference type="RefSeq" id="WP_092363139.1">
    <property type="nucleotide sequence ID" value="NZ_PYII01000009.1"/>
</dbReference>
<sequence>MKWSDWRKWFIMLRMFVTRNSIRKAGFLKRKKVFALMGEGCRYASNSIPSEPHLVKIHNNVSIAADVRMITHDVIGSMLNQSGLLKDGEQLPFYTGTIEILDNVAVGTRAVILYNTKIGPNAVVAAGSVVTKDVPEGVIVGGNPARVIGTVEALIQKRSGLAAAAGEKSL</sequence>
<dbReference type="GeneID" id="93281848"/>
<dbReference type="CDD" id="cd04647">
    <property type="entry name" value="LbH_MAT_like"/>
    <property type="match status" value="1"/>
</dbReference>
<keyword evidence="2" id="KW-1185">Reference proteome</keyword>
<dbReference type="Gene3D" id="2.160.10.10">
    <property type="entry name" value="Hexapeptide repeat proteins"/>
    <property type="match status" value="1"/>
</dbReference>
<dbReference type="PANTHER" id="PTHR43300:SF11">
    <property type="entry name" value="ACETYLTRANSFERASE RV3034C-RELATED"/>
    <property type="match status" value="1"/>
</dbReference>
<dbReference type="AlphaFoldDB" id="A0A1I0FRB9"/>